<comment type="caution">
    <text evidence="1">The sequence shown here is derived from an EMBL/GenBank/DDBJ whole genome shotgun (WGS) entry which is preliminary data.</text>
</comment>
<reference evidence="1" key="1">
    <citation type="submission" date="2022-07" db="EMBL/GenBank/DDBJ databases">
        <title>Phylogenomic reconstructions and comparative analyses of Kickxellomycotina fungi.</title>
        <authorList>
            <person name="Reynolds N.K."/>
            <person name="Stajich J.E."/>
            <person name="Barry K."/>
            <person name="Grigoriev I.V."/>
            <person name="Crous P."/>
            <person name="Smith M.E."/>
        </authorList>
    </citation>
    <scope>NUCLEOTIDE SEQUENCE</scope>
    <source>
        <strain evidence="1">NRRL 5244</strain>
    </source>
</reference>
<gene>
    <name evidence="1" type="ORF">FBU59_004256</name>
</gene>
<sequence length="611" mass="66885">MLNENLMAELSSLAIRYFFMAREKHDNAASVAHSNPFATTKSKRRRVLAGGMAQACKSAGVLYFDDCSMRQPYMDPLAFKAQLSKGSVGFGKGDSIVLELSRRENYAGYAKDDTWAISTTDEFLADQTFLARSAFFGPSKNNTLELKLVGDEDAEVAARIFNTDSGSSNTRQPKAAPSVVAIRCLDSASDWSMIDTVEEKLSPNGPPILPHLLNPMSEPLAETSGDIDVNQTLARIDRILDEKQFDLGLNSDQNEILRSIVKSVVSIYLPIEDISPITIVHGPFGTGKSFLVSAIVVCLDAIASEFLEIFGSPAPGSSFYSDDGEPEEPQNKPPRLRVLVASMTNFAVDNMLSALLKIGYDEFLRVGSLRRISKQILPYVCRTSASASDDVKELEDMLQAAADEQEIDAIESAIQRVRQQKVSDVLDKAFVVGTTCLSSATAAMQRIRFPLVILDEACQIVEPMAMIALANAHCQRLVLVGDPLQLPPTLTTRATREAETNGLGRGLFDRLVQMGYRPRFLATQYRCHPRIGSLCNQLFYNSQLQHGITSSDRAPLLGGISPLVFLDTVGQEKQQGKSQSFFNKGEIDVAVRIVRRMIANGVKPESIGVIA</sequence>
<evidence type="ECO:0000313" key="1">
    <source>
        <dbReference type="EMBL" id="KAJ1939028.1"/>
    </source>
</evidence>
<accession>A0ACC1J668</accession>
<feature type="non-terminal residue" evidence="1">
    <location>
        <position position="611"/>
    </location>
</feature>
<dbReference type="EMBL" id="JANBPW010002979">
    <property type="protein sequence ID" value="KAJ1939028.1"/>
    <property type="molecule type" value="Genomic_DNA"/>
</dbReference>
<name>A0ACC1J668_9FUNG</name>
<proteinExistence type="predicted"/>
<protein>
    <submittedName>
        <fullName evidence="1">Uncharacterized protein</fullName>
    </submittedName>
</protein>
<keyword evidence="2" id="KW-1185">Reference proteome</keyword>
<dbReference type="Proteomes" id="UP001150603">
    <property type="component" value="Unassembled WGS sequence"/>
</dbReference>
<evidence type="ECO:0000313" key="2">
    <source>
        <dbReference type="Proteomes" id="UP001150603"/>
    </source>
</evidence>
<organism evidence="1 2">
    <name type="scientific">Linderina macrospora</name>
    <dbReference type="NCBI Taxonomy" id="4868"/>
    <lineage>
        <taxon>Eukaryota</taxon>
        <taxon>Fungi</taxon>
        <taxon>Fungi incertae sedis</taxon>
        <taxon>Zoopagomycota</taxon>
        <taxon>Kickxellomycotina</taxon>
        <taxon>Kickxellomycetes</taxon>
        <taxon>Kickxellales</taxon>
        <taxon>Kickxellaceae</taxon>
        <taxon>Linderina</taxon>
    </lineage>
</organism>